<proteinExistence type="predicted"/>
<keyword evidence="1" id="KW-0175">Coiled coil</keyword>
<name>A0A1J1H2B8_PLARL</name>
<dbReference type="GeneID" id="39735011"/>
<gene>
    <name evidence="4" type="ORF">PRELSG_0506800</name>
</gene>
<organism evidence="4 5">
    <name type="scientific">Plasmodium relictum</name>
    <dbReference type="NCBI Taxonomy" id="85471"/>
    <lineage>
        <taxon>Eukaryota</taxon>
        <taxon>Sar</taxon>
        <taxon>Alveolata</taxon>
        <taxon>Apicomplexa</taxon>
        <taxon>Aconoidasida</taxon>
        <taxon>Haemosporida</taxon>
        <taxon>Plasmodiidae</taxon>
        <taxon>Plasmodium</taxon>
        <taxon>Plasmodium (Haemamoeba)</taxon>
    </lineage>
</organism>
<keyword evidence="3" id="KW-0472">Membrane</keyword>
<dbReference type="RefSeq" id="XP_028531919.1">
    <property type="nucleotide sequence ID" value="XM_028675318.1"/>
</dbReference>
<accession>A0A1J1H2B8</accession>
<keyword evidence="3" id="KW-1133">Transmembrane helix</keyword>
<feature type="region of interest" description="Disordered" evidence="2">
    <location>
        <begin position="436"/>
        <end position="466"/>
    </location>
</feature>
<evidence type="ECO:0000256" key="2">
    <source>
        <dbReference type="SAM" id="MobiDB-lite"/>
    </source>
</evidence>
<feature type="coiled-coil region" evidence="1">
    <location>
        <begin position="479"/>
        <end position="506"/>
    </location>
</feature>
<dbReference type="AlphaFoldDB" id="A0A1J1H2B8"/>
<keyword evidence="3" id="KW-0812">Transmembrane</keyword>
<sequence>MSLYFSGIIEKNYVLSKLIKAKCLKRYAYTNNKKSFSHNISELKIEMIKKLEKTNKKFIKSSLTRNFYISKYKLEDRIHSDFKVVNLSKLFYTQKRKSFYNLISKNKINKKVNFLNTNKTNSKLPLLEDGSDKINEMFKILCENQRMLNYFKYIFLINYLIIILAICFIFALSGDSINLYIISKIEKILEEIKKSKEIENNMKEIVNSLLNKIIQEEKNKMMTSAFFIDVLRNSKKEIGNIFIEILEAEEVKNKLKSIFYDISVYLCNNKNIQKNCYHLLSEAIHLPESINSSERWLVNLFNSNNVKQNIRDIIYKDLFKNEEMINNSIFYLQKILYDTLQNKSTQEQTKLFFSSLLSNQEFQHQLSEHIWKVFKLALSPKWMNNEDFKMDIKETKKNEIKETQTKKNNIKDISTNNDKTCKNNIITTDNKTDKEKDRIYAENSEKKEQKKYDLTEKENKNDTADKSIKSNLNDTFSYLNDENHLKKEIKRVIEIYENEKDKIENNIIYNKTSLNHSKINEIKELKDQDAKEKKIELNELINDDILKESIKYMLEISVTLNNIKSLLFSSNMSKKKYLDIPICKIKNIKEINKIFTISYLNNILKQNNINEPNEYLEKENNELHEENKLYNYSLEEKIKLTLIDMLLFYSYKYYFYYYYIIKLKLIFQNLLNVKAF</sequence>
<feature type="transmembrane region" description="Helical" evidence="3">
    <location>
        <begin position="153"/>
        <end position="172"/>
    </location>
</feature>
<dbReference type="PANTHER" id="PTHR37935:SF1">
    <property type="entry name" value="CHROMOSOME UNDETERMINED SCAFFOLD_14, WHOLE GENOME SHOTGUN SEQUENCE"/>
    <property type="match status" value="1"/>
</dbReference>
<evidence type="ECO:0000313" key="4">
    <source>
        <dbReference type="EMBL" id="CRG98910.1"/>
    </source>
</evidence>
<dbReference type="OrthoDB" id="382155at2759"/>
<dbReference type="KEGG" id="prel:PRELSG_0506800"/>
<evidence type="ECO:0000256" key="3">
    <source>
        <dbReference type="SAM" id="Phobius"/>
    </source>
</evidence>
<reference evidence="4 5" key="1">
    <citation type="submission" date="2015-04" db="EMBL/GenBank/DDBJ databases">
        <authorList>
            <consortium name="Pathogen Informatics"/>
        </authorList>
    </citation>
    <scope>NUCLEOTIDE SEQUENCE [LARGE SCALE GENOMIC DNA]</scope>
    <source>
        <strain evidence="4 5">SGS1</strain>
    </source>
</reference>
<dbReference type="PANTHER" id="PTHR37935">
    <property type="entry name" value="CHROMOSOME UNDETERMINED SCAFFOLD_14, WHOLE GENOME SHOTGUN SEQUENCE"/>
    <property type="match status" value="1"/>
</dbReference>
<dbReference type="Proteomes" id="UP000220158">
    <property type="component" value="Chromosome 5"/>
</dbReference>
<keyword evidence="5" id="KW-1185">Reference proteome</keyword>
<dbReference type="OMA" id="IQKNCYH"/>
<dbReference type="VEuPathDB" id="PlasmoDB:PRELSG_0506800"/>
<protein>
    <submittedName>
        <fullName evidence="4">Uncharacterized protein</fullName>
    </submittedName>
</protein>
<dbReference type="EMBL" id="LN835300">
    <property type="protein sequence ID" value="CRG98910.1"/>
    <property type="molecule type" value="Genomic_DNA"/>
</dbReference>
<evidence type="ECO:0000313" key="5">
    <source>
        <dbReference type="Proteomes" id="UP000220158"/>
    </source>
</evidence>
<evidence type="ECO:0000256" key="1">
    <source>
        <dbReference type="SAM" id="Coils"/>
    </source>
</evidence>